<protein>
    <submittedName>
        <fullName evidence="9">Accessory gene regulator B family protein</fullName>
    </submittedName>
</protein>
<keyword evidence="6 8" id="KW-1133">Transmembrane helix</keyword>
<evidence type="ECO:0000256" key="1">
    <source>
        <dbReference type="ARBA" id="ARBA00022475"/>
    </source>
</evidence>
<feature type="transmembrane region" description="Helical" evidence="8">
    <location>
        <begin position="177"/>
        <end position="196"/>
    </location>
</feature>
<dbReference type="Pfam" id="PF04647">
    <property type="entry name" value="AgrB"/>
    <property type="match status" value="1"/>
</dbReference>
<comment type="caution">
    <text evidence="9">The sequence shown here is derived from an EMBL/GenBank/DDBJ whole genome shotgun (WGS) entry which is preliminary data.</text>
</comment>
<dbReference type="Proteomes" id="UP001079657">
    <property type="component" value="Unassembled WGS sequence"/>
</dbReference>
<name>A0ABT4CMK7_9CLOT</name>
<accession>A0ABT4CMK7</accession>
<dbReference type="InterPro" id="IPR006741">
    <property type="entry name" value="AgrB"/>
</dbReference>
<evidence type="ECO:0000256" key="7">
    <source>
        <dbReference type="ARBA" id="ARBA00023136"/>
    </source>
</evidence>
<feature type="transmembrane region" description="Helical" evidence="8">
    <location>
        <begin position="108"/>
        <end position="130"/>
    </location>
</feature>
<dbReference type="SMART" id="SM00793">
    <property type="entry name" value="AgrB"/>
    <property type="match status" value="1"/>
</dbReference>
<dbReference type="EMBL" id="JAPQES010000001">
    <property type="protein sequence ID" value="MCY6370272.1"/>
    <property type="molecule type" value="Genomic_DNA"/>
</dbReference>
<keyword evidence="4 8" id="KW-0812">Transmembrane</keyword>
<gene>
    <name evidence="9" type="ORF">OXH55_06455</name>
</gene>
<keyword evidence="5" id="KW-0378">Hydrolase</keyword>
<feature type="transmembrane region" description="Helical" evidence="8">
    <location>
        <begin position="84"/>
        <end position="102"/>
    </location>
</feature>
<proteinExistence type="predicted"/>
<evidence type="ECO:0000313" key="10">
    <source>
        <dbReference type="Proteomes" id="UP001079657"/>
    </source>
</evidence>
<sequence length="231" mass="25840">MFLIENLSNKLSYKIASTLKLDNDNQEIIAYGVFSFLQTLWAILLIVLFGIIFDVLIEAVILSFTGSFLRKYSGGVHASSPNRCAVIGTIIFVGLGVIVNKISNFITFQWVVLGAILSFTFSYYTVYKLAPVDSPSKPIVKETKKQRLKRSSMLLLHSLMIIVLVLLGLYYKLRVKNLLIVALCMYIGTAWQSLTLTSKGHLLVKSIDSFLKNITTFLRGNNNEKTSKPSS</sequence>
<keyword evidence="3" id="KW-0645">Protease</keyword>
<evidence type="ECO:0000256" key="2">
    <source>
        <dbReference type="ARBA" id="ARBA00022654"/>
    </source>
</evidence>
<feature type="transmembrane region" description="Helical" evidence="8">
    <location>
        <begin position="40"/>
        <end position="64"/>
    </location>
</feature>
<evidence type="ECO:0000256" key="4">
    <source>
        <dbReference type="ARBA" id="ARBA00022692"/>
    </source>
</evidence>
<keyword evidence="2" id="KW-0673">Quorum sensing</keyword>
<keyword evidence="10" id="KW-1185">Reference proteome</keyword>
<keyword evidence="1" id="KW-1003">Cell membrane</keyword>
<evidence type="ECO:0000313" key="9">
    <source>
        <dbReference type="EMBL" id="MCY6370272.1"/>
    </source>
</evidence>
<evidence type="ECO:0000256" key="3">
    <source>
        <dbReference type="ARBA" id="ARBA00022670"/>
    </source>
</evidence>
<feature type="transmembrane region" description="Helical" evidence="8">
    <location>
        <begin position="151"/>
        <end position="171"/>
    </location>
</feature>
<dbReference type="RefSeq" id="WP_268048979.1">
    <property type="nucleotide sequence ID" value="NZ_JAPQES010000001.1"/>
</dbReference>
<evidence type="ECO:0000256" key="8">
    <source>
        <dbReference type="SAM" id="Phobius"/>
    </source>
</evidence>
<keyword evidence="7 8" id="KW-0472">Membrane</keyword>
<organism evidence="9 10">
    <name type="scientific">Clostridium ganghwense</name>
    <dbReference type="NCBI Taxonomy" id="312089"/>
    <lineage>
        <taxon>Bacteria</taxon>
        <taxon>Bacillati</taxon>
        <taxon>Bacillota</taxon>
        <taxon>Clostridia</taxon>
        <taxon>Eubacteriales</taxon>
        <taxon>Clostridiaceae</taxon>
        <taxon>Clostridium</taxon>
    </lineage>
</organism>
<evidence type="ECO:0000256" key="6">
    <source>
        <dbReference type="ARBA" id="ARBA00022989"/>
    </source>
</evidence>
<reference evidence="9" key="1">
    <citation type="submission" date="2022-12" db="EMBL/GenBank/DDBJ databases">
        <authorList>
            <person name="Wang J."/>
        </authorList>
    </citation>
    <scope>NUCLEOTIDE SEQUENCE</scope>
    <source>
        <strain evidence="9">HY-42-06</strain>
    </source>
</reference>
<evidence type="ECO:0000256" key="5">
    <source>
        <dbReference type="ARBA" id="ARBA00022801"/>
    </source>
</evidence>